<keyword evidence="1" id="KW-1133">Transmembrane helix</keyword>
<protein>
    <submittedName>
        <fullName evidence="2">Uncharacterized protein</fullName>
    </submittedName>
</protein>
<evidence type="ECO:0000256" key="1">
    <source>
        <dbReference type="SAM" id="Phobius"/>
    </source>
</evidence>
<reference evidence="2 3" key="1">
    <citation type="submission" date="2018-12" db="EMBL/GenBank/DDBJ databases">
        <authorList>
            <person name="Sun L."/>
            <person name="Chen Z."/>
        </authorList>
    </citation>
    <scope>NUCLEOTIDE SEQUENCE [LARGE SCALE GENOMIC DNA]</scope>
    <source>
        <strain evidence="2 3">LMG 29736</strain>
    </source>
</reference>
<gene>
    <name evidence="2" type="ORF">D5F11_007170</name>
</gene>
<evidence type="ECO:0000313" key="3">
    <source>
        <dbReference type="Proteomes" id="UP000287296"/>
    </source>
</evidence>
<keyword evidence="1" id="KW-0812">Transmembrane</keyword>
<name>A0A429XA42_SIMTE</name>
<evidence type="ECO:0000313" key="2">
    <source>
        <dbReference type="EMBL" id="RST60229.1"/>
    </source>
</evidence>
<feature type="transmembrane region" description="Helical" evidence="1">
    <location>
        <begin position="50"/>
        <end position="71"/>
    </location>
</feature>
<proteinExistence type="predicted"/>
<feature type="transmembrane region" description="Helical" evidence="1">
    <location>
        <begin position="18"/>
        <end position="38"/>
    </location>
</feature>
<comment type="caution">
    <text evidence="2">The sequence shown here is derived from an EMBL/GenBank/DDBJ whole genome shotgun (WGS) entry which is preliminary data.</text>
</comment>
<dbReference type="RefSeq" id="WP_120117547.1">
    <property type="nucleotide sequence ID" value="NZ_QYTW02000005.1"/>
</dbReference>
<dbReference type="Proteomes" id="UP000287296">
    <property type="component" value="Unassembled WGS sequence"/>
</dbReference>
<accession>A0A429XA42</accession>
<dbReference type="EMBL" id="QYTW02000005">
    <property type="protein sequence ID" value="RST60229.1"/>
    <property type="molecule type" value="Genomic_DNA"/>
</dbReference>
<keyword evidence="1" id="KW-0472">Membrane</keyword>
<dbReference type="AlphaFoldDB" id="A0A429XA42"/>
<organism evidence="2 3">
    <name type="scientific">Siminovitchia terrae</name>
    <name type="common">Bacillus terrae</name>
    <dbReference type="NCBI Taxonomy" id="1914933"/>
    <lineage>
        <taxon>Bacteria</taxon>
        <taxon>Bacillati</taxon>
        <taxon>Bacillota</taxon>
        <taxon>Bacilli</taxon>
        <taxon>Bacillales</taxon>
        <taxon>Bacillaceae</taxon>
        <taxon>Siminovitchia</taxon>
    </lineage>
</organism>
<sequence>MAKIEGRGGGVLRLRDDFYFWASWILLGCLCFLIFYLYQEEYKFERILDTKTILGVIGTLGGAFLGAYFAGKYTVKSVREQINYDAAKEKEKEKVSQQKYDVFLNMHLKLMRKEVSRISFFRNLHLSHNPYNVDPLKEIEAVLYKLKEITRTLLSIDLKYISVENYKLLAEINEKIYDIEINFQGHLATEEDEAKNHISMAVHQADHLIYIINESLKSSTGTLEGTEKK</sequence>
<dbReference type="PROSITE" id="PS51257">
    <property type="entry name" value="PROKAR_LIPOPROTEIN"/>
    <property type="match status" value="1"/>
</dbReference>